<proteinExistence type="predicted"/>
<protein>
    <submittedName>
        <fullName evidence="3">Helix-turn-helix XRE-family like protein</fullName>
    </submittedName>
</protein>
<dbReference type="PANTHER" id="PTHR46558">
    <property type="entry name" value="TRACRIPTIONAL REGULATORY PROTEIN-RELATED-RELATED"/>
    <property type="match status" value="1"/>
</dbReference>
<dbReference type="InterPro" id="IPR010982">
    <property type="entry name" value="Lambda_DNA-bd_dom_sf"/>
</dbReference>
<feature type="domain" description="HTH cro/C1-type" evidence="2">
    <location>
        <begin position="5"/>
        <end position="59"/>
    </location>
</feature>
<keyword evidence="1" id="KW-0238">DNA-binding</keyword>
<dbReference type="Pfam" id="PF01381">
    <property type="entry name" value="HTH_3"/>
    <property type="match status" value="1"/>
</dbReference>
<evidence type="ECO:0000313" key="3">
    <source>
        <dbReference type="EMBL" id="DAG05343.1"/>
    </source>
</evidence>
<evidence type="ECO:0000259" key="2">
    <source>
        <dbReference type="PROSITE" id="PS50943"/>
    </source>
</evidence>
<name>A0A8S5VFE4_9CAUD</name>
<dbReference type="PANTHER" id="PTHR46558:SF4">
    <property type="entry name" value="DNA-BIDING PHAGE PROTEIN"/>
    <property type="match status" value="1"/>
</dbReference>
<dbReference type="PROSITE" id="PS50943">
    <property type="entry name" value="HTH_CROC1"/>
    <property type="match status" value="1"/>
</dbReference>
<dbReference type="GO" id="GO:0003677">
    <property type="term" value="F:DNA binding"/>
    <property type="evidence" value="ECO:0007669"/>
    <property type="project" value="UniProtKB-KW"/>
</dbReference>
<sequence length="118" mass="13403">MNTRLKKLRLNLNLSQEAFGRKLGVGKTAISKLELGENKISEPMIKLICKEFNVSSAWLKEGVGDMFNDMDVNLLNKVDEILSGEDEFYKNILRTIVNLSDEDLLLFKRVVDELAGKK</sequence>
<evidence type="ECO:0000256" key="1">
    <source>
        <dbReference type="ARBA" id="ARBA00023125"/>
    </source>
</evidence>
<accession>A0A8S5VFE4</accession>
<dbReference type="CDD" id="cd00093">
    <property type="entry name" value="HTH_XRE"/>
    <property type="match status" value="1"/>
</dbReference>
<dbReference type="InterPro" id="IPR001387">
    <property type="entry name" value="Cro/C1-type_HTH"/>
</dbReference>
<reference evidence="3" key="1">
    <citation type="journal article" date="2021" name="Proc. Natl. Acad. Sci. U.S.A.">
        <title>A Catalog of Tens of Thousands of Viruses from Human Metagenomes Reveals Hidden Associations with Chronic Diseases.</title>
        <authorList>
            <person name="Tisza M.J."/>
            <person name="Buck C.B."/>
        </authorList>
    </citation>
    <scope>NUCLEOTIDE SEQUENCE</scope>
    <source>
        <strain evidence="3">Ctai52</strain>
    </source>
</reference>
<dbReference type="EMBL" id="BK016258">
    <property type="protein sequence ID" value="DAG05343.1"/>
    <property type="molecule type" value="Genomic_DNA"/>
</dbReference>
<dbReference type="Gene3D" id="1.10.260.40">
    <property type="entry name" value="lambda repressor-like DNA-binding domains"/>
    <property type="match status" value="1"/>
</dbReference>
<dbReference type="SUPFAM" id="SSF47413">
    <property type="entry name" value="lambda repressor-like DNA-binding domains"/>
    <property type="match status" value="1"/>
</dbReference>
<organism evidence="3">
    <name type="scientific">Myoviridae sp. ctai52</name>
    <dbReference type="NCBI Taxonomy" id="2825134"/>
    <lineage>
        <taxon>Viruses</taxon>
        <taxon>Duplodnaviria</taxon>
        <taxon>Heunggongvirae</taxon>
        <taxon>Uroviricota</taxon>
        <taxon>Caudoviricetes</taxon>
    </lineage>
</organism>
<dbReference type="SMART" id="SM00530">
    <property type="entry name" value="HTH_XRE"/>
    <property type="match status" value="1"/>
</dbReference>